<proteinExistence type="predicted"/>
<keyword evidence="3" id="KW-1185">Reference proteome</keyword>
<feature type="region of interest" description="Disordered" evidence="1">
    <location>
        <begin position="1"/>
        <end position="28"/>
    </location>
</feature>
<evidence type="ECO:0000313" key="2">
    <source>
        <dbReference type="EMBL" id="VDO57317.1"/>
    </source>
</evidence>
<feature type="compositionally biased region" description="Polar residues" evidence="1">
    <location>
        <begin position="560"/>
        <end position="578"/>
    </location>
</feature>
<gene>
    <name evidence="2" type="ORF">SMRZ_LOCUS3186</name>
</gene>
<protein>
    <submittedName>
        <fullName evidence="2">Uncharacterized protein</fullName>
    </submittedName>
</protein>
<evidence type="ECO:0000256" key="1">
    <source>
        <dbReference type="SAM" id="MobiDB-lite"/>
    </source>
</evidence>
<feature type="region of interest" description="Disordered" evidence="1">
    <location>
        <begin position="794"/>
        <end position="822"/>
    </location>
</feature>
<name>A0A183LHB1_9TREM</name>
<dbReference type="AlphaFoldDB" id="A0A183LHB1"/>
<evidence type="ECO:0000313" key="3">
    <source>
        <dbReference type="Proteomes" id="UP000277204"/>
    </source>
</evidence>
<accession>A0A183LHB1</accession>
<feature type="compositionally biased region" description="Basic and acidic residues" evidence="1">
    <location>
        <begin position="1"/>
        <end position="11"/>
    </location>
</feature>
<dbReference type="STRING" id="48269.A0A183LHB1"/>
<feature type="compositionally biased region" description="Polar residues" evidence="1">
    <location>
        <begin position="806"/>
        <end position="822"/>
    </location>
</feature>
<sequence length="822" mass="93707">MKRNRYMENHELYSNPYQHNSTGNNPYNSEIYSNVDHERNVLHPHLHAPLSYVVHNPHAIRLKRSCHNTKCRYCFPDASNNNPFDLESHSSSSESASQIMTRSTLNNHSNYKKFLGLNKRPTCIIHEEITVDDSRHDVINGGQVKIRQEDEIPVFKEVRTSTPLVNHTTLPNRTNNYIPNLIKNNYHLENHQEVYWSEQETPFTVYSNPSINNNSNHNSIVVTGRQAGLFNQRNPNRVIQNESIATATNTTETSMTTNVSTDNEMVSKTTTNNLYKKEGNTFLQKLFKKPQSTIIEENNKLRLRLTSLTNSSENNQSIPCTKITTTPYTLNMHDLQKHNNHNHDPDRDDLSVIFGMSSLNQLKNQSSYLNLPAIYKSQIISNDGNFSAPKRAMSHTNVYGPRSWNLRSYQGSESDLAYKREMLSSSSSRLARSGYSARRERLKQEREQELLRQTRLRQMAASSTGLHDHRHYQQSNVQQQHYRSTSAVNEIGRKEIIQKRSMGNTEAFEEFETITLQPIGRGVQDLDSHVGSMTTLARGGGASSMIEVHKHTFRTPRMHSPTSYHFNRAHSTTPTRYSRPTKGFSNGLYKSHSAYSGSVETCPMFKSHTPDPGRDITGSPLWTALPRNSSTTPTTCKTWRSERNITTTPLGQTTYDDMMPNTQMAKIQVLESSELPTTLSPYSRKSANLQPNEIVKKDIRVFESPSDNAILNNHLDIHESEMTNLKRVVSLRKPPERSRLWALPDNMKIVRPSDGFMADSCDPNDVDIDENEELINHQFNLPEPGKTTLKTEINGLSQIDDHQPPRASSRTSLSRQPFASTQ</sequence>
<feature type="region of interest" description="Disordered" evidence="1">
    <location>
        <begin position="464"/>
        <end position="484"/>
    </location>
</feature>
<organism evidence="2 3">
    <name type="scientific">Schistosoma margrebowiei</name>
    <dbReference type="NCBI Taxonomy" id="48269"/>
    <lineage>
        <taxon>Eukaryota</taxon>
        <taxon>Metazoa</taxon>
        <taxon>Spiralia</taxon>
        <taxon>Lophotrochozoa</taxon>
        <taxon>Platyhelminthes</taxon>
        <taxon>Trematoda</taxon>
        <taxon>Digenea</taxon>
        <taxon>Strigeidida</taxon>
        <taxon>Schistosomatoidea</taxon>
        <taxon>Schistosomatidae</taxon>
        <taxon>Schistosoma</taxon>
    </lineage>
</organism>
<feature type="compositionally biased region" description="Polar residues" evidence="1">
    <location>
        <begin position="15"/>
        <end position="28"/>
    </location>
</feature>
<reference evidence="2 3" key="1">
    <citation type="submission" date="2018-11" db="EMBL/GenBank/DDBJ databases">
        <authorList>
            <consortium name="Pathogen Informatics"/>
        </authorList>
    </citation>
    <scope>NUCLEOTIDE SEQUENCE [LARGE SCALE GENOMIC DNA]</scope>
    <source>
        <strain evidence="2 3">Zambia</strain>
    </source>
</reference>
<feature type="compositionally biased region" description="Polar residues" evidence="1">
    <location>
        <begin position="473"/>
        <end position="484"/>
    </location>
</feature>
<feature type="region of interest" description="Disordered" evidence="1">
    <location>
        <begin position="556"/>
        <end position="582"/>
    </location>
</feature>
<dbReference type="Proteomes" id="UP000277204">
    <property type="component" value="Unassembled WGS sequence"/>
</dbReference>
<dbReference type="EMBL" id="UZAI01000889">
    <property type="protein sequence ID" value="VDO57317.1"/>
    <property type="molecule type" value="Genomic_DNA"/>
</dbReference>